<evidence type="ECO:0000313" key="3">
    <source>
        <dbReference type="EMBL" id="KIP02379.1"/>
    </source>
</evidence>
<feature type="compositionally biased region" description="Low complexity" evidence="1">
    <location>
        <begin position="406"/>
        <end position="426"/>
    </location>
</feature>
<feature type="region of interest" description="Disordered" evidence="1">
    <location>
        <begin position="322"/>
        <end position="355"/>
    </location>
</feature>
<proteinExistence type="predicted"/>
<dbReference type="EMBL" id="KN840679">
    <property type="protein sequence ID" value="KIP02379.1"/>
    <property type="molecule type" value="Genomic_DNA"/>
</dbReference>
<feature type="compositionally biased region" description="Polar residues" evidence="1">
    <location>
        <begin position="344"/>
        <end position="355"/>
    </location>
</feature>
<evidence type="ECO:0000313" key="4">
    <source>
        <dbReference type="Proteomes" id="UP000053257"/>
    </source>
</evidence>
<dbReference type="HOGENOM" id="CLU_037035_0_0_1"/>
<dbReference type="STRING" id="745531.A0A0C3NCY9"/>
<feature type="compositionally biased region" description="Polar residues" evidence="1">
    <location>
        <begin position="124"/>
        <end position="135"/>
    </location>
</feature>
<feature type="compositionally biased region" description="Basic and acidic residues" evidence="1">
    <location>
        <begin position="466"/>
        <end position="478"/>
    </location>
</feature>
<feature type="compositionally biased region" description="Low complexity" evidence="1">
    <location>
        <begin position="1"/>
        <end position="123"/>
    </location>
</feature>
<sequence length="501" mass="50678">MAASSLPSLSLPFSLPGAGSSSAPVTSSAPSDASTPTSAATSSTPSSSAPSSTPSASSSPSPTSSSPSTSATDSSSSPSSVSSTPSTSASPTSASSSSATSSSSSTPLTSSGPTSAAPTQTPTNQFSTQVSDSTSNGVVVHVTETVTGSSATNTLAAQDNATSKGFFHNKGAVAGVFTVVGIIALAIGIALVTNAVRRRRAKKFDREIDAAAEEARKAAANPDFFDGDDYNAAGYEDFNSNLARSRSVYTDGTHGTYSQQPLRPAESYGMSELHTTDPYSAVGVGAGAGAAAMAATAGNAGVGAAGLNRSRSSTAPYNAFAGPGAYPRLTQNTTEDPFYGSPQMPANYTSAYSPPQNNQASLFEATGLSGAGATAAATGVNLARGPSTHQRSTSRSGTTSLDHAADPYAQTQYYPPQPPRAQSSSPPHMPYPGDADPYAGYAAHSPTGDQFAVSSSPEHESDDEEAPYRHFDDEHDLRASMGDEEDYGYGGGRRVLKVANE</sequence>
<reference evidence="3 4" key="1">
    <citation type="journal article" date="2014" name="PLoS Genet.">
        <title>Analysis of the Phlebiopsis gigantea genome, transcriptome and secretome provides insight into its pioneer colonization strategies of wood.</title>
        <authorList>
            <person name="Hori C."/>
            <person name="Ishida T."/>
            <person name="Igarashi K."/>
            <person name="Samejima M."/>
            <person name="Suzuki H."/>
            <person name="Master E."/>
            <person name="Ferreira P."/>
            <person name="Ruiz-Duenas F.J."/>
            <person name="Held B."/>
            <person name="Canessa P."/>
            <person name="Larrondo L.F."/>
            <person name="Schmoll M."/>
            <person name="Druzhinina I.S."/>
            <person name="Kubicek C.P."/>
            <person name="Gaskell J.A."/>
            <person name="Kersten P."/>
            <person name="St John F."/>
            <person name="Glasner J."/>
            <person name="Sabat G."/>
            <person name="Splinter BonDurant S."/>
            <person name="Syed K."/>
            <person name="Yadav J."/>
            <person name="Mgbeahuruike A.C."/>
            <person name="Kovalchuk A."/>
            <person name="Asiegbu F.O."/>
            <person name="Lackner G."/>
            <person name="Hoffmeister D."/>
            <person name="Rencoret J."/>
            <person name="Gutierrez A."/>
            <person name="Sun H."/>
            <person name="Lindquist E."/>
            <person name="Barry K."/>
            <person name="Riley R."/>
            <person name="Grigoriev I.V."/>
            <person name="Henrissat B."/>
            <person name="Kues U."/>
            <person name="Berka R.M."/>
            <person name="Martinez A.T."/>
            <person name="Covert S.F."/>
            <person name="Blanchette R.A."/>
            <person name="Cullen D."/>
        </authorList>
    </citation>
    <scope>NUCLEOTIDE SEQUENCE [LARGE SCALE GENOMIC DNA]</scope>
    <source>
        <strain evidence="3 4">11061_1 CR5-6</strain>
    </source>
</reference>
<keyword evidence="2" id="KW-1133">Transmembrane helix</keyword>
<dbReference type="OrthoDB" id="2804648at2759"/>
<evidence type="ECO:0000256" key="2">
    <source>
        <dbReference type="SAM" id="Phobius"/>
    </source>
</evidence>
<accession>A0A0C3NCY9</accession>
<dbReference type="Proteomes" id="UP000053257">
    <property type="component" value="Unassembled WGS sequence"/>
</dbReference>
<gene>
    <name evidence="3" type="ORF">PHLGIDRAFT_37917</name>
</gene>
<evidence type="ECO:0000256" key="1">
    <source>
        <dbReference type="SAM" id="MobiDB-lite"/>
    </source>
</evidence>
<keyword evidence="4" id="KW-1185">Reference proteome</keyword>
<organism evidence="3 4">
    <name type="scientific">Phlebiopsis gigantea (strain 11061_1 CR5-6)</name>
    <name type="common">White-rot fungus</name>
    <name type="synonym">Peniophora gigantea</name>
    <dbReference type="NCBI Taxonomy" id="745531"/>
    <lineage>
        <taxon>Eukaryota</taxon>
        <taxon>Fungi</taxon>
        <taxon>Dikarya</taxon>
        <taxon>Basidiomycota</taxon>
        <taxon>Agaricomycotina</taxon>
        <taxon>Agaricomycetes</taxon>
        <taxon>Polyporales</taxon>
        <taxon>Phanerochaetaceae</taxon>
        <taxon>Phlebiopsis</taxon>
    </lineage>
</organism>
<feature type="transmembrane region" description="Helical" evidence="2">
    <location>
        <begin position="172"/>
        <end position="196"/>
    </location>
</feature>
<name>A0A0C3NCY9_PHLG1</name>
<feature type="region of interest" description="Disordered" evidence="1">
    <location>
        <begin position="382"/>
        <end position="501"/>
    </location>
</feature>
<dbReference type="AlphaFoldDB" id="A0A0C3NCY9"/>
<protein>
    <recommendedName>
        <fullName evidence="5">REJ domain-containing protein</fullName>
    </recommendedName>
</protein>
<keyword evidence="2" id="KW-0472">Membrane</keyword>
<feature type="region of interest" description="Disordered" evidence="1">
    <location>
        <begin position="1"/>
        <end position="135"/>
    </location>
</feature>
<keyword evidence="2" id="KW-0812">Transmembrane</keyword>
<evidence type="ECO:0008006" key="5">
    <source>
        <dbReference type="Google" id="ProtNLM"/>
    </source>
</evidence>
<feature type="compositionally biased region" description="Polar residues" evidence="1">
    <location>
        <begin position="387"/>
        <end position="401"/>
    </location>
</feature>